<keyword evidence="1" id="KW-0175">Coiled coil</keyword>
<proteinExistence type="predicted"/>
<gene>
    <name evidence="2" type="ORF">OPS25_07525</name>
</gene>
<comment type="caution">
    <text evidence="2">The sequence shown here is derived from an EMBL/GenBank/DDBJ whole genome shotgun (WGS) entry which is preliminary data.</text>
</comment>
<organism evidence="2 3">
    <name type="scientific">Alteromonas aquimaris</name>
    <dbReference type="NCBI Taxonomy" id="2998417"/>
    <lineage>
        <taxon>Bacteria</taxon>
        <taxon>Pseudomonadati</taxon>
        <taxon>Pseudomonadota</taxon>
        <taxon>Gammaproteobacteria</taxon>
        <taxon>Alteromonadales</taxon>
        <taxon>Alteromonadaceae</taxon>
        <taxon>Alteromonas/Salinimonas group</taxon>
        <taxon>Alteromonas</taxon>
    </lineage>
</organism>
<evidence type="ECO:0000313" key="3">
    <source>
        <dbReference type="Proteomes" id="UP001142810"/>
    </source>
</evidence>
<evidence type="ECO:0000256" key="1">
    <source>
        <dbReference type="SAM" id="Coils"/>
    </source>
</evidence>
<dbReference type="Proteomes" id="UP001142810">
    <property type="component" value="Unassembled WGS sequence"/>
</dbReference>
<name>A0ABT3P6E2_9ALTE</name>
<dbReference type="RefSeq" id="WP_265617055.1">
    <property type="nucleotide sequence ID" value="NZ_JAPFRD010000009.1"/>
</dbReference>
<feature type="coiled-coil region" evidence="1">
    <location>
        <begin position="64"/>
        <end position="91"/>
    </location>
</feature>
<dbReference type="EMBL" id="JAPFRD010000009">
    <property type="protein sequence ID" value="MCW8108341.1"/>
    <property type="molecule type" value="Genomic_DNA"/>
</dbReference>
<accession>A0ABT3P6E2</accession>
<reference evidence="2" key="1">
    <citation type="submission" date="2022-11" db="EMBL/GenBank/DDBJ databases">
        <title>Alteromonas sp. nov., isolated from sea water of the Qingdao.</title>
        <authorList>
            <person name="Wang Q."/>
        </authorList>
    </citation>
    <scope>NUCLEOTIDE SEQUENCE</scope>
    <source>
        <strain evidence="2">ASW11-7</strain>
    </source>
</reference>
<evidence type="ECO:0000313" key="2">
    <source>
        <dbReference type="EMBL" id="MCW8108341.1"/>
    </source>
</evidence>
<sequence length="476" mass="54526">MSKKVESPDNIYTQQVKNLVDLVYPQESGQGSVYEDARHFFTVTPSLEDHAHDLKMQIGSVRPSQKESDKAAQLKQKLKKAQLKLEEERLERVGRIHEVARKLLDLCEGDSYEETQLLSAKFLGTIMLQTRGKVAGFQRFHQRLKPLYKAVLTLRLTDKMFQEQTVKNPYLIEHKNALSRFDGDSNVLEKWQTGLAIPLICAAILQDIGLQSPDVLLLLRGADNELDEFRVLEAEQRKALLKYNYQYTMDYLKKGLGIPKYVGNNKEERDEFVAHHKAANQFMHTIAKDAFVSKSGLGELLKIPQIYASIVLSTKPDYSRKELPKGYLLIEQLAKKGALNEKLAEAFIKIVGYFPQGFGITFIPVNERGEEKNQYECAVVSRLNPSHPAEPICRVATRNLTYIASGNDEVIQRARNLFFAANQKKLMRIGKDRLIEIMSQLSKDFDPENIEQLVPPFWEPNDFFSFKKNQNMWNKG</sequence>
<protein>
    <submittedName>
        <fullName evidence="2">Uncharacterized protein</fullName>
    </submittedName>
</protein>
<keyword evidence="3" id="KW-1185">Reference proteome</keyword>